<dbReference type="Proteomes" id="UP001066276">
    <property type="component" value="Chromosome 6"/>
</dbReference>
<name>A0AAV7QBY7_PLEWA</name>
<proteinExistence type="predicted"/>
<feature type="non-terminal residue" evidence="2">
    <location>
        <position position="70"/>
    </location>
</feature>
<feature type="compositionally biased region" description="Basic and acidic residues" evidence="1">
    <location>
        <begin position="1"/>
        <end position="12"/>
    </location>
</feature>
<reference evidence="2" key="1">
    <citation type="journal article" date="2022" name="bioRxiv">
        <title>Sequencing and chromosome-scale assembly of the giantPleurodeles waltlgenome.</title>
        <authorList>
            <person name="Brown T."/>
            <person name="Elewa A."/>
            <person name="Iarovenko S."/>
            <person name="Subramanian E."/>
            <person name="Araus A.J."/>
            <person name="Petzold A."/>
            <person name="Susuki M."/>
            <person name="Suzuki K.-i.T."/>
            <person name="Hayashi T."/>
            <person name="Toyoda A."/>
            <person name="Oliveira C."/>
            <person name="Osipova E."/>
            <person name="Leigh N.D."/>
            <person name="Simon A."/>
            <person name="Yun M.H."/>
        </authorList>
    </citation>
    <scope>NUCLEOTIDE SEQUENCE</scope>
    <source>
        <strain evidence="2">20211129_DDA</strain>
        <tissue evidence="2">Liver</tissue>
    </source>
</reference>
<feature type="compositionally biased region" description="Polar residues" evidence="1">
    <location>
        <begin position="50"/>
        <end position="70"/>
    </location>
</feature>
<feature type="compositionally biased region" description="Basic and acidic residues" evidence="1">
    <location>
        <begin position="22"/>
        <end position="44"/>
    </location>
</feature>
<gene>
    <name evidence="2" type="ORF">NDU88_004442</name>
</gene>
<dbReference type="EMBL" id="JANPWB010000010">
    <property type="protein sequence ID" value="KAJ1138051.1"/>
    <property type="molecule type" value="Genomic_DNA"/>
</dbReference>
<organism evidence="2 3">
    <name type="scientific">Pleurodeles waltl</name>
    <name type="common">Iberian ribbed newt</name>
    <dbReference type="NCBI Taxonomy" id="8319"/>
    <lineage>
        <taxon>Eukaryota</taxon>
        <taxon>Metazoa</taxon>
        <taxon>Chordata</taxon>
        <taxon>Craniata</taxon>
        <taxon>Vertebrata</taxon>
        <taxon>Euteleostomi</taxon>
        <taxon>Amphibia</taxon>
        <taxon>Batrachia</taxon>
        <taxon>Caudata</taxon>
        <taxon>Salamandroidea</taxon>
        <taxon>Salamandridae</taxon>
        <taxon>Pleurodelinae</taxon>
        <taxon>Pleurodeles</taxon>
    </lineage>
</organism>
<comment type="caution">
    <text evidence="2">The sequence shown here is derived from an EMBL/GenBank/DDBJ whole genome shotgun (WGS) entry which is preliminary data.</text>
</comment>
<accession>A0AAV7QBY7</accession>
<feature type="non-terminal residue" evidence="2">
    <location>
        <position position="1"/>
    </location>
</feature>
<evidence type="ECO:0000313" key="2">
    <source>
        <dbReference type="EMBL" id="KAJ1138051.1"/>
    </source>
</evidence>
<feature type="region of interest" description="Disordered" evidence="1">
    <location>
        <begin position="1"/>
        <end position="70"/>
    </location>
</feature>
<protein>
    <submittedName>
        <fullName evidence="2">Uncharacterized protein</fullName>
    </submittedName>
</protein>
<sequence length="70" mass="8032">TRIPGSRKEPCKHGPRRKARRTQKELSKNATRVERIWSKEKVSERLPQLQRGNQDTTKGPATSQEGRGTH</sequence>
<keyword evidence="3" id="KW-1185">Reference proteome</keyword>
<evidence type="ECO:0000256" key="1">
    <source>
        <dbReference type="SAM" id="MobiDB-lite"/>
    </source>
</evidence>
<dbReference type="AlphaFoldDB" id="A0AAV7QBY7"/>
<evidence type="ECO:0000313" key="3">
    <source>
        <dbReference type="Proteomes" id="UP001066276"/>
    </source>
</evidence>